<keyword evidence="5 7" id="KW-0694">RNA-binding</keyword>
<feature type="domain" description="RRM" evidence="9">
    <location>
        <begin position="487"/>
        <end position="591"/>
    </location>
</feature>
<feature type="region of interest" description="Disordered" evidence="8">
    <location>
        <begin position="206"/>
        <end position="365"/>
    </location>
</feature>
<feature type="compositionally biased region" description="Basic residues" evidence="8">
    <location>
        <begin position="689"/>
        <end position="705"/>
    </location>
</feature>
<evidence type="ECO:0000256" key="3">
    <source>
        <dbReference type="ARBA" id="ARBA00007077"/>
    </source>
</evidence>
<evidence type="ECO:0000313" key="11">
    <source>
        <dbReference type="Proteomes" id="UP001287286"/>
    </source>
</evidence>
<comment type="function">
    <text evidence="1">Involved in pre-25S rRNA processing.</text>
</comment>
<feature type="region of interest" description="Disordered" evidence="8">
    <location>
        <begin position="590"/>
        <end position="717"/>
    </location>
</feature>
<feature type="compositionally biased region" description="Basic and acidic residues" evidence="8">
    <location>
        <begin position="306"/>
        <end position="340"/>
    </location>
</feature>
<comment type="subcellular location">
    <subcellularLocation>
        <location evidence="2">Nucleus</location>
        <location evidence="2">Nucleolus</location>
    </subcellularLocation>
</comment>
<evidence type="ECO:0000256" key="7">
    <source>
        <dbReference type="PROSITE-ProRule" id="PRU00176"/>
    </source>
</evidence>
<accession>A0ABR0BSZ9</accession>
<dbReference type="PANTHER" id="PTHR23236">
    <property type="entry name" value="EUKARYOTIC TRANSLATION INITIATION FACTOR 4B/4H"/>
    <property type="match status" value="1"/>
</dbReference>
<feature type="compositionally biased region" description="Acidic residues" evidence="8">
    <location>
        <begin position="229"/>
        <end position="253"/>
    </location>
</feature>
<dbReference type="InterPro" id="IPR035979">
    <property type="entry name" value="RBD_domain_sf"/>
</dbReference>
<feature type="compositionally biased region" description="Basic and acidic residues" evidence="8">
    <location>
        <begin position="661"/>
        <end position="688"/>
    </location>
</feature>
<protein>
    <recommendedName>
        <fullName evidence="4">Nucleolar protein 12</fullName>
    </recommendedName>
</protein>
<reference evidence="10 11" key="1">
    <citation type="journal article" date="2024" name="Microbiol. Resour. Announc.">
        <title>Genome annotations for the ascomycete fungi Trichoderma harzianum, Trichoderma aggressivum, and Purpureocillium lilacinum.</title>
        <authorList>
            <person name="Beijen E.P.W."/>
            <person name="Ohm R.A."/>
        </authorList>
    </citation>
    <scope>NUCLEOTIDE SEQUENCE [LARGE SCALE GENOMIC DNA]</scope>
    <source>
        <strain evidence="10 11">CBS 150709</strain>
    </source>
</reference>
<feature type="compositionally biased region" description="Basic and acidic residues" evidence="8">
    <location>
        <begin position="706"/>
        <end position="717"/>
    </location>
</feature>
<feature type="compositionally biased region" description="Low complexity" evidence="8">
    <location>
        <begin position="629"/>
        <end position="644"/>
    </location>
</feature>
<dbReference type="InterPro" id="IPR000504">
    <property type="entry name" value="RRM_dom"/>
</dbReference>
<dbReference type="SUPFAM" id="SSF54928">
    <property type="entry name" value="RNA-binding domain, RBD"/>
    <property type="match status" value="2"/>
</dbReference>
<dbReference type="PROSITE" id="PS50102">
    <property type="entry name" value="RRM"/>
    <property type="match status" value="1"/>
</dbReference>
<comment type="similarity">
    <text evidence="3">Belongs to the RRM RBM34 family.</text>
</comment>
<evidence type="ECO:0000259" key="9">
    <source>
        <dbReference type="PROSITE" id="PS50102"/>
    </source>
</evidence>
<dbReference type="Gene3D" id="3.30.70.330">
    <property type="match status" value="2"/>
</dbReference>
<feature type="region of interest" description="Disordered" evidence="8">
    <location>
        <begin position="78"/>
        <end position="107"/>
    </location>
</feature>
<feature type="region of interest" description="Disordered" evidence="8">
    <location>
        <begin position="127"/>
        <end position="185"/>
    </location>
</feature>
<evidence type="ECO:0000313" key="10">
    <source>
        <dbReference type="EMBL" id="KAK4087176.1"/>
    </source>
</evidence>
<dbReference type="PANTHER" id="PTHR23236:SF25">
    <property type="entry name" value="RNA-BINDING PROTEIN 34"/>
    <property type="match status" value="1"/>
</dbReference>
<dbReference type="Pfam" id="PF00076">
    <property type="entry name" value="RRM_1"/>
    <property type="match status" value="1"/>
</dbReference>
<proteinExistence type="inferred from homology"/>
<keyword evidence="6" id="KW-0539">Nucleus</keyword>
<dbReference type="InterPro" id="IPR012677">
    <property type="entry name" value="Nucleotide-bd_a/b_plait_sf"/>
</dbReference>
<sequence length="717" mass="76416">MRSPEVHKGRGNAWTVEGVRGLAGAGREREEEEDGREEAKREGGRLVPRSLRVLLVRAKYLSAGGPLGAGTAGGVAATDRLRLRKRGSGGQEATGRRPAAGGRHDAAPPIGLAGSHSIGFPAWQVGACRTHPSAPSHPPDGDSPKTFGGSSPGPSAGPDFFPCDHDGAISQHQPAPKMPKKTVSALGVASKAIDPTLDALFASSAGPVAAPAKSRYSAPSDPKSAPDAGSEDGDDEVLSEISEELDYEDDDQSGSEGTSSEGDDDEAEEAASDEEAAVNGQPSAAAVAEAVEEAPKARRERKRKRKDDNDELEAKYLAELSKDDAPEHESKRFKGERTEQDQPAAADEDVPMHESLAKDPNVSDVERASRTVFLGNVSSEAISDKKAKKTLMTHLSSALDPNDSPPQKLESLRFRSVAFSTGSMPKRAAYITKSLMSATTKSSNAYAVFSSTAAARRVVSELNGSEVLGRHIRVDSVAHPSPMDHRRCIFVGNLGFVDDETVLNTDGDGKTVEKKRTKVPADVEEGLWRTFSKQGKVENVRVVRDPKTRVGKGFAYVQFYDGNDVESALLLDGKKFPPMLPRALRVTRAKDPRKTALAQERANAKAHASDKQAARGTGYRPKITPEQQAAAGRAGKLLGRAGAAHMHRSSKGGAPNGSALDGKKTPEQIVFEGRRASSKDGRPKDLKFGKKGKGKKTRPMHRGARRAAEWKKKTPSS</sequence>
<evidence type="ECO:0000256" key="6">
    <source>
        <dbReference type="ARBA" id="ARBA00023242"/>
    </source>
</evidence>
<keyword evidence="11" id="KW-1185">Reference proteome</keyword>
<gene>
    <name evidence="10" type="ORF">Purlil1_8474</name>
</gene>
<name>A0ABR0BSZ9_PURLI</name>
<dbReference type="EMBL" id="JAWRVI010000034">
    <property type="protein sequence ID" value="KAK4087176.1"/>
    <property type="molecule type" value="Genomic_DNA"/>
</dbReference>
<evidence type="ECO:0000256" key="5">
    <source>
        <dbReference type="ARBA" id="ARBA00022884"/>
    </source>
</evidence>
<evidence type="ECO:0000256" key="4">
    <source>
        <dbReference type="ARBA" id="ARBA00015520"/>
    </source>
</evidence>
<dbReference type="SMART" id="SM00360">
    <property type="entry name" value="RRM"/>
    <property type="match status" value="2"/>
</dbReference>
<dbReference type="Proteomes" id="UP001287286">
    <property type="component" value="Unassembled WGS sequence"/>
</dbReference>
<evidence type="ECO:0000256" key="1">
    <source>
        <dbReference type="ARBA" id="ARBA00002475"/>
    </source>
</evidence>
<feature type="region of interest" description="Disordered" evidence="8">
    <location>
        <begin position="1"/>
        <end position="46"/>
    </location>
</feature>
<evidence type="ECO:0000256" key="2">
    <source>
        <dbReference type="ARBA" id="ARBA00004604"/>
    </source>
</evidence>
<feature type="compositionally biased region" description="Acidic residues" evidence="8">
    <location>
        <begin position="261"/>
        <end position="276"/>
    </location>
</feature>
<organism evidence="10 11">
    <name type="scientific">Purpureocillium lilacinum</name>
    <name type="common">Paecilomyces lilacinus</name>
    <dbReference type="NCBI Taxonomy" id="33203"/>
    <lineage>
        <taxon>Eukaryota</taxon>
        <taxon>Fungi</taxon>
        <taxon>Dikarya</taxon>
        <taxon>Ascomycota</taxon>
        <taxon>Pezizomycotina</taxon>
        <taxon>Sordariomycetes</taxon>
        <taxon>Hypocreomycetidae</taxon>
        <taxon>Hypocreales</taxon>
        <taxon>Ophiocordycipitaceae</taxon>
        <taxon>Purpureocillium</taxon>
    </lineage>
</organism>
<evidence type="ECO:0000256" key="8">
    <source>
        <dbReference type="SAM" id="MobiDB-lite"/>
    </source>
</evidence>
<feature type="compositionally biased region" description="Low complexity" evidence="8">
    <location>
        <begin position="147"/>
        <end position="161"/>
    </location>
</feature>
<comment type="caution">
    <text evidence="10">The sequence shown here is derived from an EMBL/GenBank/DDBJ whole genome shotgun (WGS) entry which is preliminary data.</text>
</comment>